<name>A0A0A9EV98_ARUDO</name>
<proteinExistence type="predicted"/>
<sequence>MPWMRLKTIARCPPSTLYRLFRAAYTTAPPSTAPLASVPAPAGGTGIRPPPFTFIVAAPLGIAGDGADGGGGGMGRRRRRTCVGAARHGG</sequence>
<reference evidence="2" key="2">
    <citation type="journal article" date="2015" name="Data Brief">
        <title>Shoot transcriptome of the giant reed, Arundo donax.</title>
        <authorList>
            <person name="Barrero R.A."/>
            <person name="Guerrero F.D."/>
            <person name="Moolhuijzen P."/>
            <person name="Goolsby J.A."/>
            <person name="Tidwell J."/>
            <person name="Bellgard S.E."/>
            <person name="Bellgard M.I."/>
        </authorList>
    </citation>
    <scope>NUCLEOTIDE SEQUENCE</scope>
    <source>
        <tissue evidence="2">Shoot tissue taken approximately 20 cm above the soil surface</tissue>
    </source>
</reference>
<evidence type="ECO:0000313" key="2">
    <source>
        <dbReference type="EMBL" id="JAE01811.1"/>
    </source>
</evidence>
<organism evidence="2">
    <name type="scientific">Arundo donax</name>
    <name type="common">Giant reed</name>
    <name type="synonym">Donax arundinaceus</name>
    <dbReference type="NCBI Taxonomy" id="35708"/>
    <lineage>
        <taxon>Eukaryota</taxon>
        <taxon>Viridiplantae</taxon>
        <taxon>Streptophyta</taxon>
        <taxon>Embryophyta</taxon>
        <taxon>Tracheophyta</taxon>
        <taxon>Spermatophyta</taxon>
        <taxon>Magnoliopsida</taxon>
        <taxon>Liliopsida</taxon>
        <taxon>Poales</taxon>
        <taxon>Poaceae</taxon>
        <taxon>PACMAD clade</taxon>
        <taxon>Arundinoideae</taxon>
        <taxon>Arundineae</taxon>
        <taxon>Arundo</taxon>
    </lineage>
</organism>
<evidence type="ECO:0000256" key="1">
    <source>
        <dbReference type="SAM" id="MobiDB-lite"/>
    </source>
</evidence>
<reference evidence="2" key="1">
    <citation type="submission" date="2014-09" db="EMBL/GenBank/DDBJ databases">
        <authorList>
            <person name="Magalhaes I.L.F."/>
            <person name="Oliveira U."/>
            <person name="Santos F.R."/>
            <person name="Vidigal T.H.D.A."/>
            <person name="Brescovit A.D."/>
            <person name="Santos A.J."/>
        </authorList>
    </citation>
    <scope>NUCLEOTIDE SEQUENCE</scope>
    <source>
        <tissue evidence="2">Shoot tissue taken approximately 20 cm above the soil surface</tissue>
    </source>
</reference>
<dbReference type="EMBL" id="GBRH01196085">
    <property type="protein sequence ID" value="JAE01811.1"/>
    <property type="molecule type" value="Transcribed_RNA"/>
</dbReference>
<accession>A0A0A9EV98</accession>
<dbReference type="AlphaFoldDB" id="A0A0A9EV98"/>
<feature type="region of interest" description="Disordered" evidence="1">
    <location>
        <begin position="66"/>
        <end position="90"/>
    </location>
</feature>
<protein>
    <submittedName>
        <fullName evidence="2">Phb1</fullName>
    </submittedName>
</protein>